<reference evidence="16" key="1">
    <citation type="journal article" date="2019" name="Genome Announc.">
        <title>Draft Genome Sequence of Pseudoalteromonas piscicida Strain 36Y ROTHPW, an Hypersaline Seawater Isolate from the South Coast of Sonora, Mexico.</title>
        <authorList>
            <person name="Sanchez-Diaz R."/>
            <person name="Molina-Garza Z.J."/>
            <person name="Cruz-Suarez L.E."/>
            <person name="Selvin J."/>
            <person name="Kiran G.S."/>
            <person name="Ibarra-Gamez J.C."/>
            <person name="Gomez-Gil B."/>
            <person name="Galaviz-Silva L."/>
        </authorList>
    </citation>
    <scope>NUCLEOTIDE SEQUENCE [LARGE SCALE GENOMIC DNA]</scope>
    <source>
        <strain evidence="16">36Y_RITHPW</strain>
    </source>
</reference>
<sequence>MLSSSLRGKKHPFRLSLCTAFVLLATSSTVAAAEIADADDGDATTAKSSEKRVQALEHIYVTGTSVKNYTESANKAALKMILSQRETPQAVTVITNQMMQDWQTVNIDEILEHATGFYAKRGASLDRTRFSVRGGNVNLIQIDGVQQFPGGRRPNVNGDAVAYERVEIVRGANGLLTGVGDPTATVNLVRKRATSSEFKGSVAASAGSWNNYRTEVDVASGLNEEGTVRGRLVAAHYDRDSYIERYSQKKTSIYSTVEADLTDYTLLRLGVEYADTASKGAINSHSQPYFYADGTRYQGRRGDTGMTAKWSSWPIEEYTYFAGLDHAFENDWQLHAIATYNTIEMQGGQLFFVYPVSAINPDGSSDEGFDYSAVISSSEDKQKTFDISLQGPVELFGRTHDVILSYNQFKRERTSFGNEADQTTISLEGLNFHDWTGDVPRYPFKDLGRNSLTVTDSNGGFVAVRVNPHDDAKLIVGARITNWEYDIDLYNPKSGQFLKNRYHEKVDTELTPYVGLVVDVSDQYSVYASYTEAFQPQAYFDINDKMLDPSTGESYEFGVKGELLEDTLNFTAAVYRNVENGLAIVDPNYPDSYLTPQGNRPYIQRGKGDTTEGFEIEFTGSINEQWNISLGLSKHDTESKDGEKLRADQPKEMVNLYTTYDFSNFIEGFTAGVGINWQGSFYATPTRPLPGGKSEPYKITQSSGALINLMAKYEVSEQLSVSLNVNNLLDEHYYNSISSWDGYVMHGEPLNWQLGMRYSF</sequence>
<dbReference type="GO" id="GO:0015344">
    <property type="term" value="F:siderophore uptake transmembrane transporter activity"/>
    <property type="evidence" value="ECO:0007669"/>
    <property type="project" value="TreeGrafter"/>
</dbReference>
<keyword evidence="16" id="KW-1185">Reference proteome</keyword>
<evidence type="ECO:0000256" key="9">
    <source>
        <dbReference type="ARBA" id="ARBA00023237"/>
    </source>
</evidence>
<dbReference type="InterPro" id="IPR039426">
    <property type="entry name" value="TonB-dep_rcpt-like"/>
</dbReference>
<evidence type="ECO:0000259" key="14">
    <source>
        <dbReference type="Pfam" id="PF07715"/>
    </source>
</evidence>
<evidence type="ECO:0000256" key="7">
    <source>
        <dbReference type="ARBA" id="ARBA00023136"/>
    </source>
</evidence>
<keyword evidence="4 10" id="KW-1134">Transmembrane beta strand</keyword>
<feature type="chain" id="PRO_5013082664" evidence="12">
    <location>
        <begin position="33"/>
        <end position="760"/>
    </location>
</feature>
<keyword evidence="9 10" id="KW-0998">Cell outer membrane</keyword>
<feature type="signal peptide" evidence="12">
    <location>
        <begin position="1"/>
        <end position="32"/>
    </location>
</feature>
<dbReference type="InterPro" id="IPR010105">
    <property type="entry name" value="TonB_sidphr_rcpt"/>
</dbReference>
<comment type="caution">
    <text evidence="15">The sequence shown here is derived from an EMBL/GenBank/DDBJ whole genome shotgun (WGS) entry which is preliminary data.</text>
</comment>
<protein>
    <submittedName>
        <fullName evidence="15">TonB-dependent siderophore receptor</fullName>
    </submittedName>
</protein>
<dbReference type="InterPro" id="IPR012910">
    <property type="entry name" value="Plug_dom"/>
</dbReference>
<dbReference type="Gene3D" id="2.170.130.10">
    <property type="entry name" value="TonB-dependent receptor, plug domain"/>
    <property type="match status" value="1"/>
</dbReference>
<dbReference type="Proteomes" id="UP000228621">
    <property type="component" value="Unassembled WGS sequence"/>
</dbReference>
<proteinExistence type="inferred from homology"/>
<evidence type="ECO:0000256" key="5">
    <source>
        <dbReference type="ARBA" id="ARBA00022692"/>
    </source>
</evidence>
<dbReference type="RefSeq" id="WP_099642836.1">
    <property type="nucleotide sequence ID" value="NZ_NKHF01000068.1"/>
</dbReference>
<evidence type="ECO:0000256" key="10">
    <source>
        <dbReference type="PROSITE-ProRule" id="PRU01360"/>
    </source>
</evidence>
<evidence type="ECO:0000256" key="11">
    <source>
        <dbReference type="RuleBase" id="RU003357"/>
    </source>
</evidence>
<dbReference type="InterPro" id="IPR000531">
    <property type="entry name" value="Beta-barrel_TonB"/>
</dbReference>
<keyword evidence="12" id="KW-0732">Signal</keyword>
<dbReference type="Pfam" id="PF00593">
    <property type="entry name" value="TonB_dep_Rec_b-barrel"/>
    <property type="match status" value="1"/>
</dbReference>
<dbReference type="GO" id="GO:0015891">
    <property type="term" value="P:siderophore transport"/>
    <property type="evidence" value="ECO:0007669"/>
    <property type="project" value="InterPro"/>
</dbReference>
<dbReference type="OrthoDB" id="8663017at2"/>
<dbReference type="InterPro" id="IPR036942">
    <property type="entry name" value="Beta-barrel_TonB_sf"/>
</dbReference>
<dbReference type="SUPFAM" id="SSF56935">
    <property type="entry name" value="Porins"/>
    <property type="match status" value="1"/>
</dbReference>
<dbReference type="PROSITE" id="PS52016">
    <property type="entry name" value="TONB_DEPENDENT_REC_3"/>
    <property type="match status" value="1"/>
</dbReference>
<dbReference type="CDD" id="cd01347">
    <property type="entry name" value="ligand_gated_channel"/>
    <property type="match status" value="1"/>
</dbReference>
<gene>
    <name evidence="15" type="ORF">CEX98_14840</name>
</gene>
<dbReference type="InterPro" id="IPR037066">
    <property type="entry name" value="Plug_dom_sf"/>
</dbReference>
<evidence type="ECO:0000256" key="8">
    <source>
        <dbReference type="ARBA" id="ARBA00023170"/>
    </source>
</evidence>
<dbReference type="AlphaFoldDB" id="A0A2A5JN94"/>
<evidence type="ECO:0000256" key="4">
    <source>
        <dbReference type="ARBA" id="ARBA00022452"/>
    </source>
</evidence>
<organism evidence="15 16">
    <name type="scientific">Pseudoalteromonas piscicida</name>
    <dbReference type="NCBI Taxonomy" id="43662"/>
    <lineage>
        <taxon>Bacteria</taxon>
        <taxon>Pseudomonadati</taxon>
        <taxon>Pseudomonadota</taxon>
        <taxon>Gammaproteobacteria</taxon>
        <taxon>Alteromonadales</taxon>
        <taxon>Pseudoalteromonadaceae</taxon>
        <taxon>Pseudoalteromonas</taxon>
    </lineage>
</organism>
<comment type="subcellular location">
    <subcellularLocation>
        <location evidence="1 10">Cell outer membrane</location>
        <topology evidence="1 10">Multi-pass membrane protein</topology>
    </subcellularLocation>
</comment>
<accession>A0A2A5JN94</accession>
<evidence type="ECO:0000259" key="13">
    <source>
        <dbReference type="Pfam" id="PF00593"/>
    </source>
</evidence>
<keyword evidence="3 10" id="KW-0813">Transport</keyword>
<keyword evidence="6 11" id="KW-0798">TonB box</keyword>
<evidence type="ECO:0000256" key="3">
    <source>
        <dbReference type="ARBA" id="ARBA00022448"/>
    </source>
</evidence>
<dbReference type="GO" id="GO:0009279">
    <property type="term" value="C:cell outer membrane"/>
    <property type="evidence" value="ECO:0007669"/>
    <property type="project" value="UniProtKB-SubCell"/>
</dbReference>
<evidence type="ECO:0000256" key="6">
    <source>
        <dbReference type="ARBA" id="ARBA00023077"/>
    </source>
</evidence>
<evidence type="ECO:0000256" key="1">
    <source>
        <dbReference type="ARBA" id="ARBA00004571"/>
    </source>
</evidence>
<keyword evidence="8 15" id="KW-0675">Receptor</keyword>
<dbReference type="PANTHER" id="PTHR32552:SF74">
    <property type="entry name" value="HYDROXAMATE SIDEROPHORE RECEPTOR FHUE"/>
    <property type="match status" value="1"/>
</dbReference>
<dbReference type="NCBIfam" id="TIGR01783">
    <property type="entry name" value="TonB-siderophor"/>
    <property type="match status" value="1"/>
</dbReference>
<comment type="similarity">
    <text evidence="2 10 11">Belongs to the TonB-dependent receptor family.</text>
</comment>
<evidence type="ECO:0000256" key="2">
    <source>
        <dbReference type="ARBA" id="ARBA00009810"/>
    </source>
</evidence>
<evidence type="ECO:0000313" key="16">
    <source>
        <dbReference type="Proteomes" id="UP000228621"/>
    </source>
</evidence>
<dbReference type="Gene3D" id="2.40.170.20">
    <property type="entry name" value="TonB-dependent receptor, beta-barrel domain"/>
    <property type="match status" value="1"/>
</dbReference>
<evidence type="ECO:0000313" key="15">
    <source>
        <dbReference type="EMBL" id="PCK30898.1"/>
    </source>
</evidence>
<feature type="domain" description="TonB-dependent receptor plug" evidence="14">
    <location>
        <begin position="84"/>
        <end position="182"/>
    </location>
</feature>
<feature type="domain" description="TonB-dependent receptor-like beta-barrel" evidence="13">
    <location>
        <begin position="259"/>
        <end position="728"/>
    </location>
</feature>
<keyword evidence="5 10" id="KW-0812">Transmembrane</keyword>
<dbReference type="EMBL" id="NKHF01000068">
    <property type="protein sequence ID" value="PCK30898.1"/>
    <property type="molecule type" value="Genomic_DNA"/>
</dbReference>
<keyword evidence="7 10" id="KW-0472">Membrane</keyword>
<name>A0A2A5JN94_PSEO7</name>
<dbReference type="PANTHER" id="PTHR32552">
    <property type="entry name" value="FERRICHROME IRON RECEPTOR-RELATED"/>
    <property type="match status" value="1"/>
</dbReference>
<dbReference type="GO" id="GO:0038023">
    <property type="term" value="F:signaling receptor activity"/>
    <property type="evidence" value="ECO:0007669"/>
    <property type="project" value="InterPro"/>
</dbReference>
<dbReference type="Pfam" id="PF07715">
    <property type="entry name" value="Plug"/>
    <property type="match status" value="1"/>
</dbReference>
<evidence type="ECO:0000256" key="12">
    <source>
        <dbReference type="SAM" id="SignalP"/>
    </source>
</evidence>